<dbReference type="Proteomes" id="UP000827986">
    <property type="component" value="Unassembled WGS sequence"/>
</dbReference>
<reference evidence="1" key="1">
    <citation type="submission" date="2021-09" db="EMBL/GenBank/DDBJ databases">
        <title>The genome of Mauremys mutica provides insights into the evolution of semi-aquatic lifestyle.</title>
        <authorList>
            <person name="Gong S."/>
            <person name="Gao Y."/>
        </authorList>
    </citation>
    <scope>NUCLEOTIDE SEQUENCE</scope>
    <source>
        <strain evidence="1">MM-2020</strain>
        <tissue evidence="1">Muscle</tissue>
    </source>
</reference>
<organism evidence="1 2">
    <name type="scientific">Mauremys mutica</name>
    <name type="common">yellowpond turtle</name>
    <dbReference type="NCBI Taxonomy" id="74926"/>
    <lineage>
        <taxon>Eukaryota</taxon>
        <taxon>Metazoa</taxon>
        <taxon>Chordata</taxon>
        <taxon>Craniata</taxon>
        <taxon>Vertebrata</taxon>
        <taxon>Euteleostomi</taxon>
        <taxon>Archelosauria</taxon>
        <taxon>Testudinata</taxon>
        <taxon>Testudines</taxon>
        <taxon>Cryptodira</taxon>
        <taxon>Durocryptodira</taxon>
        <taxon>Testudinoidea</taxon>
        <taxon>Geoemydidae</taxon>
        <taxon>Geoemydinae</taxon>
        <taxon>Mauremys</taxon>
    </lineage>
</organism>
<name>A0A9D3WTI5_9SAUR</name>
<dbReference type="EMBL" id="JAHDVG010000486">
    <property type="protein sequence ID" value="KAH1167809.1"/>
    <property type="molecule type" value="Genomic_DNA"/>
</dbReference>
<evidence type="ECO:0000313" key="1">
    <source>
        <dbReference type="EMBL" id="KAH1167809.1"/>
    </source>
</evidence>
<gene>
    <name evidence="1" type="ORF">KIL84_003292</name>
</gene>
<dbReference type="AlphaFoldDB" id="A0A9D3WTI5"/>
<sequence>MQPSHGSAPLYPSIENESTACSAAGQLMGAEWPGSLKEPQCTISCPLRKSGGNQQQKAENFNSNIQSPENFVIVSNLKQLCQCGWSTPFDRVNILLFPILMFFRFSTCK</sequence>
<keyword evidence="2" id="KW-1185">Reference proteome</keyword>
<evidence type="ECO:0000313" key="2">
    <source>
        <dbReference type="Proteomes" id="UP000827986"/>
    </source>
</evidence>
<accession>A0A9D3WTI5</accession>
<proteinExistence type="predicted"/>
<comment type="caution">
    <text evidence="1">The sequence shown here is derived from an EMBL/GenBank/DDBJ whole genome shotgun (WGS) entry which is preliminary data.</text>
</comment>
<protein>
    <submittedName>
        <fullName evidence="1">Uncharacterized protein</fullName>
    </submittedName>
</protein>